<accession>A0ACB8S8X9</accession>
<reference evidence="1" key="2">
    <citation type="journal article" date="2022" name="New Phytol.">
        <title>Evolutionary transition to the ectomycorrhizal habit in the genomes of a hyperdiverse lineage of mushroom-forming fungi.</title>
        <authorList>
            <person name="Looney B."/>
            <person name="Miyauchi S."/>
            <person name="Morin E."/>
            <person name="Drula E."/>
            <person name="Courty P.E."/>
            <person name="Kohler A."/>
            <person name="Kuo A."/>
            <person name="LaButti K."/>
            <person name="Pangilinan J."/>
            <person name="Lipzen A."/>
            <person name="Riley R."/>
            <person name="Andreopoulos W."/>
            <person name="He G."/>
            <person name="Johnson J."/>
            <person name="Nolan M."/>
            <person name="Tritt A."/>
            <person name="Barry K.W."/>
            <person name="Grigoriev I.V."/>
            <person name="Nagy L.G."/>
            <person name="Hibbett D."/>
            <person name="Henrissat B."/>
            <person name="Matheny P.B."/>
            <person name="Labbe J."/>
            <person name="Martin F.M."/>
        </authorList>
    </citation>
    <scope>NUCLEOTIDE SEQUENCE</scope>
    <source>
        <strain evidence="1">FP105234-sp</strain>
    </source>
</reference>
<proteinExistence type="predicted"/>
<dbReference type="Proteomes" id="UP000814033">
    <property type="component" value="Unassembled WGS sequence"/>
</dbReference>
<keyword evidence="2" id="KW-1185">Reference proteome</keyword>
<protein>
    <submittedName>
        <fullName evidence="1">Uncharacterized protein</fullName>
    </submittedName>
</protein>
<gene>
    <name evidence="1" type="ORF">FA95DRAFT_1553138</name>
</gene>
<evidence type="ECO:0000313" key="1">
    <source>
        <dbReference type="EMBL" id="KAI0052850.1"/>
    </source>
</evidence>
<name>A0ACB8S8X9_9AGAM</name>
<comment type="caution">
    <text evidence="1">The sequence shown here is derived from an EMBL/GenBank/DDBJ whole genome shotgun (WGS) entry which is preliminary data.</text>
</comment>
<evidence type="ECO:0000313" key="2">
    <source>
        <dbReference type="Proteomes" id="UP000814033"/>
    </source>
</evidence>
<reference evidence="1" key="1">
    <citation type="submission" date="2021-02" db="EMBL/GenBank/DDBJ databases">
        <authorList>
            <consortium name="DOE Joint Genome Institute"/>
            <person name="Ahrendt S."/>
            <person name="Looney B.P."/>
            <person name="Miyauchi S."/>
            <person name="Morin E."/>
            <person name="Drula E."/>
            <person name="Courty P.E."/>
            <person name="Chicoki N."/>
            <person name="Fauchery L."/>
            <person name="Kohler A."/>
            <person name="Kuo A."/>
            <person name="Labutti K."/>
            <person name="Pangilinan J."/>
            <person name="Lipzen A."/>
            <person name="Riley R."/>
            <person name="Andreopoulos W."/>
            <person name="He G."/>
            <person name="Johnson J."/>
            <person name="Barry K.W."/>
            <person name="Grigoriev I.V."/>
            <person name="Nagy L."/>
            <person name="Hibbett D."/>
            <person name="Henrissat B."/>
            <person name="Matheny P.B."/>
            <person name="Labbe J."/>
            <person name="Martin F."/>
        </authorList>
    </citation>
    <scope>NUCLEOTIDE SEQUENCE</scope>
    <source>
        <strain evidence="1">FP105234-sp</strain>
    </source>
</reference>
<organism evidence="1 2">
    <name type="scientific">Auriscalpium vulgare</name>
    <dbReference type="NCBI Taxonomy" id="40419"/>
    <lineage>
        <taxon>Eukaryota</taxon>
        <taxon>Fungi</taxon>
        <taxon>Dikarya</taxon>
        <taxon>Basidiomycota</taxon>
        <taxon>Agaricomycotina</taxon>
        <taxon>Agaricomycetes</taxon>
        <taxon>Russulales</taxon>
        <taxon>Auriscalpiaceae</taxon>
        <taxon>Auriscalpium</taxon>
    </lineage>
</organism>
<sequence length="70" mass="7231">MIGTAAKTVIVALAIVAQVSSAPVPDAIPVPEAGDVKYALVRSSECAQADFAISLTLVLQFATVTEIKMK</sequence>
<dbReference type="EMBL" id="MU275843">
    <property type="protein sequence ID" value="KAI0052850.1"/>
    <property type="molecule type" value="Genomic_DNA"/>
</dbReference>